<dbReference type="PANTHER" id="PTHR32385:SF15">
    <property type="entry name" value="INOSITOL PHOSPHOCERAMIDE MANNOSYLTRANSFERASE 1"/>
    <property type="match status" value="1"/>
</dbReference>
<name>A0A6C0H008_9ZZZZ</name>
<dbReference type="GO" id="GO:0000030">
    <property type="term" value="F:mannosyltransferase activity"/>
    <property type="evidence" value="ECO:0007669"/>
    <property type="project" value="TreeGrafter"/>
</dbReference>
<dbReference type="Gene3D" id="3.90.550.20">
    <property type="match status" value="1"/>
</dbReference>
<dbReference type="InterPro" id="IPR029044">
    <property type="entry name" value="Nucleotide-diphossugar_trans"/>
</dbReference>
<dbReference type="EMBL" id="MN739833">
    <property type="protein sequence ID" value="QHT73884.1"/>
    <property type="molecule type" value="Genomic_DNA"/>
</dbReference>
<dbReference type="GO" id="GO:0051999">
    <property type="term" value="P:mannosyl-inositol phosphorylceramide biosynthetic process"/>
    <property type="evidence" value="ECO:0007669"/>
    <property type="project" value="TreeGrafter"/>
</dbReference>
<reference evidence="2" key="1">
    <citation type="journal article" date="2020" name="Nature">
        <title>Giant virus diversity and host interactions through global metagenomics.</title>
        <authorList>
            <person name="Schulz F."/>
            <person name="Roux S."/>
            <person name="Paez-Espino D."/>
            <person name="Jungbluth S."/>
            <person name="Walsh D.A."/>
            <person name="Denef V.J."/>
            <person name="McMahon K.D."/>
            <person name="Konstantinidis K.T."/>
            <person name="Eloe-Fadrosh E.A."/>
            <person name="Kyrpides N.C."/>
            <person name="Woyke T."/>
        </authorList>
    </citation>
    <scope>NUCLEOTIDE SEQUENCE</scope>
    <source>
        <strain evidence="2">GVMAG-M-3300023179-4</strain>
    </source>
</reference>
<evidence type="ECO:0000313" key="2">
    <source>
        <dbReference type="EMBL" id="QHT73884.1"/>
    </source>
</evidence>
<dbReference type="PANTHER" id="PTHR32385">
    <property type="entry name" value="MANNOSYL PHOSPHORYLINOSITOL CERAMIDE SYNTHASE"/>
    <property type="match status" value="1"/>
</dbReference>
<keyword evidence="1" id="KW-0808">Transferase</keyword>
<accession>A0A6C0H008</accession>
<dbReference type="SUPFAM" id="SSF53448">
    <property type="entry name" value="Nucleotide-diphospho-sugar transferases"/>
    <property type="match status" value="1"/>
</dbReference>
<evidence type="ECO:0000256" key="1">
    <source>
        <dbReference type="ARBA" id="ARBA00022679"/>
    </source>
</evidence>
<dbReference type="InterPro" id="IPR051706">
    <property type="entry name" value="Glycosyltransferase_domain"/>
</dbReference>
<dbReference type="AlphaFoldDB" id="A0A6C0H008"/>
<dbReference type="Pfam" id="PF04488">
    <property type="entry name" value="Gly_transf_sug"/>
    <property type="match status" value="1"/>
</dbReference>
<evidence type="ECO:0008006" key="3">
    <source>
        <dbReference type="Google" id="ProtNLM"/>
    </source>
</evidence>
<proteinExistence type="predicted"/>
<protein>
    <recommendedName>
        <fullName evidence="3">Glycosyltransferase</fullName>
    </recommendedName>
</protein>
<sequence length="208" mass="25018">MWNMKPNEKNHPDMKIIESNSKYLQNYKILQPIDINPLVQKYSEELFNLWNQIPSKYWVIKADLGRLLYIYYNGDYYLDIDCIIKKNFNTDNKYNIFLFTEIIVNSVKQLGPRECKNPENVLRVANYAFGSKIKEHPFIKNVIDECINRLKFLFNLNQSIWSIRDILWVCGPDVITTIYHKLKNNHHDIFLHDQSYLNHLSFKSWHEK</sequence>
<dbReference type="InterPro" id="IPR007577">
    <property type="entry name" value="GlycoTrfase_DXD_sugar-bd_CS"/>
</dbReference>
<organism evidence="2">
    <name type="scientific">viral metagenome</name>
    <dbReference type="NCBI Taxonomy" id="1070528"/>
    <lineage>
        <taxon>unclassified sequences</taxon>
        <taxon>metagenomes</taxon>
        <taxon>organismal metagenomes</taxon>
    </lineage>
</organism>
<dbReference type="GO" id="GO:0016020">
    <property type="term" value="C:membrane"/>
    <property type="evidence" value="ECO:0007669"/>
    <property type="project" value="GOC"/>
</dbReference>